<dbReference type="AlphaFoldDB" id="A0A177B1I8"/>
<keyword evidence="2" id="KW-1185">Reference proteome</keyword>
<evidence type="ECO:0000313" key="1">
    <source>
        <dbReference type="EMBL" id="OAF68138.1"/>
    </source>
</evidence>
<dbReference type="EMBL" id="LWCA01000508">
    <property type="protein sequence ID" value="OAF68138.1"/>
    <property type="molecule type" value="Genomic_DNA"/>
</dbReference>
<evidence type="ECO:0000313" key="2">
    <source>
        <dbReference type="Proteomes" id="UP000078046"/>
    </source>
</evidence>
<protein>
    <submittedName>
        <fullName evidence="1">Uncharacterized protein</fullName>
    </submittedName>
</protein>
<gene>
    <name evidence="1" type="ORF">A3Q56_04144</name>
</gene>
<proteinExistence type="predicted"/>
<organism evidence="1 2">
    <name type="scientific">Intoshia linei</name>
    <dbReference type="NCBI Taxonomy" id="1819745"/>
    <lineage>
        <taxon>Eukaryota</taxon>
        <taxon>Metazoa</taxon>
        <taxon>Spiralia</taxon>
        <taxon>Lophotrochozoa</taxon>
        <taxon>Mesozoa</taxon>
        <taxon>Orthonectida</taxon>
        <taxon>Rhopaluridae</taxon>
        <taxon>Intoshia</taxon>
    </lineage>
</organism>
<comment type="caution">
    <text evidence="1">The sequence shown here is derived from an EMBL/GenBank/DDBJ whole genome shotgun (WGS) entry which is preliminary data.</text>
</comment>
<dbReference type="Proteomes" id="UP000078046">
    <property type="component" value="Unassembled WGS sequence"/>
</dbReference>
<sequence length="151" mass="17695">MKNEKYTGMSDSKLRAIELLKKGELKLENNTNNRWKSKNTKTFLKPIRSNKKSNLNIKLKLKRPELENVLENLKSVDIDKSIDKKNINQPKLLLVKPKKCKKQSEQYEDGKISDVDNLTEKEKLTDIFEISELSEPIQNRKIVVYDENCFL</sequence>
<reference evidence="1 2" key="1">
    <citation type="submission" date="2016-04" db="EMBL/GenBank/DDBJ databases">
        <title>The genome of Intoshia linei affirms orthonectids as highly simplified spiralians.</title>
        <authorList>
            <person name="Mikhailov K.V."/>
            <person name="Slusarev G.S."/>
            <person name="Nikitin M.A."/>
            <person name="Logacheva M.D."/>
            <person name="Penin A."/>
            <person name="Aleoshin V."/>
            <person name="Panchin Y.V."/>
        </authorList>
    </citation>
    <scope>NUCLEOTIDE SEQUENCE [LARGE SCALE GENOMIC DNA]</scope>
    <source>
        <strain evidence="1">Intl2013</strain>
        <tissue evidence="1">Whole animal</tissue>
    </source>
</reference>
<accession>A0A177B1I8</accession>
<name>A0A177B1I8_9BILA</name>